<gene>
    <name evidence="13" type="primary">RPS6KA5</name>
    <name evidence="13" type="ORF">AK812_SmicGene40613</name>
</gene>
<keyword evidence="4" id="KW-0547">Nucleotide-binding</keyword>
<evidence type="ECO:0000256" key="3">
    <source>
        <dbReference type="ARBA" id="ARBA00022723"/>
    </source>
</evidence>
<feature type="region of interest" description="Disordered" evidence="10">
    <location>
        <begin position="170"/>
        <end position="223"/>
    </location>
</feature>
<keyword evidence="8" id="KW-0067">ATP-binding</keyword>
<feature type="region of interest" description="Disordered" evidence="10">
    <location>
        <begin position="1051"/>
        <end position="1172"/>
    </location>
</feature>
<evidence type="ECO:0000256" key="7">
    <source>
        <dbReference type="ARBA" id="ARBA00022833"/>
    </source>
</evidence>
<dbReference type="InterPro" id="IPR011009">
    <property type="entry name" value="Kinase-like_dom_sf"/>
</dbReference>
<dbReference type="PANTHER" id="PTHR24349">
    <property type="entry name" value="SERINE/THREONINE-PROTEIN KINASE"/>
    <property type="match status" value="1"/>
</dbReference>
<dbReference type="Gene3D" id="1.10.510.10">
    <property type="entry name" value="Transferase(Phosphotransferase) domain 1"/>
    <property type="match status" value="1"/>
</dbReference>
<dbReference type="Proteomes" id="UP000186817">
    <property type="component" value="Unassembled WGS sequence"/>
</dbReference>
<keyword evidence="3 9" id="KW-0479">Metal-binding</keyword>
<evidence type="ECO:0000259" key="11">
    <source>
        <dbReference type="PROSITE" id="PS50011"/>
    </source>
</evidence>
<feature type="domain" description="Protein kinase" evidence="11">
    <location>
        <begin position="1"/>
        <end position="330"/>
    </location>
</feature>
<dbReference type="InterPro" id="IPR036855">
    <property type="entry name" value="Znf_CCCH_sf"/>
</dbReference>
<protein>
    <submittedName>
        <fullName evidence="13">Ribosomal protein S6 kinase alpha-5</fullName>
    </submittedName>
</protein>
<evidence type="ECO:0000256" key="8">
    <source>
        <dbReference type="ARBA" id="ARBA00022840"/>
    </source>
</evidence>
<dbReference type="Gene3D" id="1.20.120.1350">
    <property type="entry name" value="Pneumovirus matrix protein 2 (M2), zinc-binding domain"/>
    <property type="match status" value="1"/>
</dbReference>
<reference evidence="13 14" key="1">
    <citation type="submission" date="2016-02" db="EMBL/GenBank/DDBJ databases">
        <title>Genome analysis of coral dinoflagellate symbionts highlights evolutionary adaptations to a symbiotic lifestyle.</title>
        <authorList>
            <person name="Aranda M."/>
            <person name="Li Y."/>
            <person name="Liew Y.J."/>
            <person name="Baumgarten S."/>
            <person name="Simakov O."/>
            <person name="Wilson M."/>
            <person name="Piel J."/>
            <person name="Ashoor H."/>
            <person name="Bougouffa S."/>
            <person name="Bajic V.B."/>
            <person name="Ryu T."/>
            <person name="Ravasi T."/>
            <person name="Bayer T."/>
            <person name="Micklem G."/>
            <person name="Kim H."/>
            <person name="Bhak J."/>
            <person name="Lajeunesse T.C."/>
            <person name="Voolstra C.R."/>
        </authorList>
    </citation>
    <scope>NUCLEOTIDE SEQUENCE [LARGE SCALE GENOMIC DNA]</scope>
    <source>
        <strain evidence="13 14">CCMP2467</strain>
    </source>
</reference>
<evidence type="ECO:0000256" key="10">
    <source>
        <dbReference type="SAM" id="MobiDB-lite"/>
    </source>
</evidence>
<feature type="compositionally biased region" description="Low complexity" evidence="10">
    <location>
        <begin position="1070"/>
        <end position="1082"/>
    </location>
</feature>
<feature type="compositionally biased region" description="Basic and acidic residues" evidence="10">
    <location>
        <begin position="1055"/>
        <end position="1069"/>
    </location>
</feature>
<evidence type="ECO:0000256" key="4">
    <source>
        <dbReference type="ARBA" id="ARBA00022741"/>
    </source>
</evidence>
<sequence length="2565" mass="284499">MLGAVLPEPRRARLRNRSSGSKALPEEFRHELGLNSYLGTCSLGCVVRTLHTPSGSTCALKRISKQRRQTFGDAFEDATSVYLVMDLCRGSNLNSITRSMRNRALNEAHVAVMVHQMLQAVCHLHSAGYVHSDICPENWLFDEPLEGHSAFANMTLKMIDFGLAKKHSREQVRKPQRYSHLSMASSWASDRRSSHGTSPGRRKSVLSMGDRSTRSTQSQEEQRPCPLFCQAPEQLEPGYVAQRSCDVWALGVIAYFLLSGTSPFEPSKGVTDPSNNLAFRNARYVFMPTEVWRNVSREAKSFIALCLELASFEEPYTLVVRIMLVCTLFLLSGVSYAQCMGSGCQAQDDKVTLLQRGTVASNDRKAEWEWNAPLDSKYKGICDGCMIYNSFNPRTKWCDTATEADGSGSNGCQDRKKVGEACGQDYECVSQSCSPELKTCESRLFPEYWSRHTQQQLKRIRCKASSCVLEFAANAKVPGGLIEVSPLLTCDFSVVKHWNNRTPNLSGENFWWSGHPKRPTLRQLDYPSRYSADITTLAEGIAQDLTVDTGAGVIISLDQHGVCDAVPIAQVREIFSLVGASPRASVVICSYAQRHVSHVTADAEQAVSQANAVSQHTMQQAEHVVSQAQAETHHARQQAEQLVQLAQAEATQTRIHAEQHEAYVNAHMNELRSELSECLQSQAIFMRTLNSQRDAMLTLEQNSETMMQKLRTSEANHAESELVISRLRLELATQESQNGADPKQPPIGDITALMHQAFRIATDDEDDGDDDDGDEEGEEEEGGDPDEPDDDPIQDVDAMPDPVPPSTSQLKEEDVYKSKELKDLKLPTIPQNAGGFRAFRNAMLTTFAAVDRTGKGVILKWLQAALDPSITAQASKQLEQDNGGLPRLDAHLATLMADNKVLKGDFGVSAQGYIETSHRKSQQPCGRVLLALFSKQFRIDKVRGTTMSQQTLLSIQLEGYTPAHLTTFKERVEYVLNGMLETEWPSEETLFQFVYGRLKPCRSMTRTIERIKESPKGSSRRTFQWIWAKLTEHLNELKEDQNEQSVREALLGKTAKQEKATPVKPEPKTKATPANPAPAAKQPKGKGKGKGEAKGNDTQQNQGTQDEGNKPKAKPKPKGKPKATPKTSTEPGPKATIPCKFHAQGNCNRGSSCPFSHETPKSGQPKAKSPAATAKATAAVAMLLPSGVSACSRTQSARRGWLTRAFEMLCSVFTCVFPELACPATVAQSAAIAANVMKVAPYYHEFIADSGAGRSLESTTSLVDQGIPTTAFDQCLKSDDKVIFSTGNGKVTSSQTLGFQGETFGSWRSYVLDSCPSVRSMGEMVEVQHLPFVWIPGQMPAFLPPGTEINFDESVAHFACRLEGFVPIFRDRIHFALPAAGEPSSSEVVPDSEAVAPGDTAFEPIPDVDAPAAGDSGGEGVGDLSREQELVRQANSTEHKMLHIPKNPYCSICRRSKMYQKRTTKKREEPLVDRGNLDPVDKFGQRLATDYIVPTRSDGPSVQVIRDEFSGLLRAYVGKRTSENAARNLLQFVGAAASDTPNVLVKTDCDRSLTAAISQVGWAQEPSLQNRWPHNAQLERHIRTLEETTRAAHLGAGFHLLQGLWPISVTYAAIALNIVKWKGEKTFYELATGAPFHGPRLALGRLVHYRVHDASKREKFDASTLPGVFAGWKLDAASVYKGAVYVLDYNKLRTKAIGFEFPVAVPFEEVFVPDEETFPLQVAADKALAEFKDTALEEITALDIPFSEVSCGHEAIRKRNEYITLDRIIKYGPTPGCGACAFETKTHTPVCRARFNALVKADRISKPSKPPVSVVDDKKKDDGTASPPAASIDLGFDELFEDQRVEDYAPQSTTLEGEAAGIEDYSEYVLSDPEAEESAHAAVMLQVDDDFRKSNVDRNRNRRINFVNQVLFDYSISSDPQISNMAEQSHVKCVRVGHDLLDLLSQEDVEQLLGQVEALPGCDVWATMPDSQHSAQQGPSAGTSTKRQRAKQRQKNERMLALALPVFQKCIDNFGRLSVEWPEGSELRKLPIWVDFEKQNVMRSVRCHGCMLGACGKHYPVKHPLVVSTNCARTFETLSQYQCDQSHVHEHVATQRVFRPSKMAKAIIESYYPSKIHTFAPDHSHAFVTRNLSRKEWTAHPKAVEAVKAEAAGLRANETWDDSTVRLLSDLKRDARENNRTVKIADILTLCDEKFSELPEEFRKFKGRVVYRGDKIYDELGNLVQFTDTATNPTAITALNVALWFACMPGNTASSSDAVQAFLQSVLPEETWVALPPELWLDAWHGRFRKGDRVVVRLNKWEEHLSSRLKEIGGTELGSYPSNWIFTRKGQVLLLCIYVDDLVLAGPKGLHDDFWKELGSRVKLDAPTFIEQQGLRVIGRHHSCVACEHFTQMTFAMDSYAKQDYEEQGTLHQDAAKILMKTLWLARLSRPDLSFIVASTPEAEAISMASALFGETLNIQALIKILKAGYSAKLRHMGLVLFETLDTKFADTCEDCMSYEFFDASAKWCDREATPDGSKNNGCRPKKEAGDSCGVDYECISGFCQEEKCYDYVPHDVNEDKLEKL</sequence>
<evidence type="ECO:0000256" key="9">
    <source>
        <dbReference type="PROSITE-ProRule" id="PRU00723"/>
    </source>
</evidence>
<dbReference type="PROSITE" id="PS50103">
    <property type="entry name" value="ZF_C3H1"/>
    <property type="match status" value="1"/>
</dbReference>
<evidence type="ECO:0000256" key="2">
    <source>
        <dbReference type="ARBA" id="ARBA00022679"/>
    </source>
</evidence>
<keyword evidence="6 13" id="KW-0418">Kinase</keyword>
<feature type="compositionally biased region" description="Acidic residues" evidence="10">
    <location>
        <begin position="763"/>
        <end position="794"/>
    </location>
</feature>
<dbReference type="OrthoDB" id="447494at2759"/>
<dbReference type="SMART" id="SM00220">
    <property type="entry name" value="S_TKc"/>
    <property type="match status" value="1"/>
</dbReference>
<dbReference type="Pfam" id="PF00069">
    <property type="entry name" value="Pkinase"/>
    <property type="match status" value="1"/>
</dbReference>
<proteinExistence type="predicted"/>
<dbReference type="SUPFAM" id="SSF56112">
    <property type="entry name" value="Protein kinase-like (PK-like)"/>
    <property type="match status" value="1"/>
</dbReference>
<keyword evidence="5 9" id="KW-0863">Zinc-finger</keyword>
<evidence type="ECO:0000256" key="1">
    <source>
        <dbReference type="ARBA" id="ARBA00022527"/>
    </source>
</evidence>
<keyword evidence="14" id="KW-1185">Reference proteome</keyword>
<organism evidence="13 14">
    <name type="scientific">Symbiodinium microadriaticum</name>
    <name type="common">Dinoflagellate</name>
    <name type="synonym">Zooxanthella microadriatica</name>
    <dbReference type="NCBI Taxonomy" id="2951"/>
    <lineage>
        <taxon>Eukaryota</taxon>
        <taxon>Sar</taxon>
        <taxon>Alveolata</taxon>
        <taxon>Dinophyceae</taxon>
        <taxon>Suessiales</taxon>
        <taxon>Symbiodiniaceae</taxon>
        <taxon>Symbiodinium</taxon>
    </lineage>
</organism>
<evidence type="ECO:0000259" key="12">
    <source>
        <dbReference type="PROSITE" id="PS50103"/>
    </source>
</evidence>
<feature type="zinc finger region" description="C3H1-type" evidence="9">
    <location>
        <begin position="1133"/>
        <end position="1160"/>
    </location>
</feature>
<accession>A0A1Q9C8E3</accession>
<feature type="compositionally biased region" description="Polar residues" evidence="10">
    <location>
        <begin position="1969"/>
        <end position="1985"/>
    </location>
</feature>
<dbReference type="GO" id="GO:0004674">
    <property type="term" value="F:protein serine/threonine kinase activity"/>
    <property type="evidence" value="ECO:0007669"/>
    <property type="project" value="UniProtKB-KW"/>
</dbReference>
<feature type="region of interest" description="Disordered" evidence="10">
    <location>
        <begin position="763"/>
        <end position="816"/>
    </location>
</feature>
<feature type="domain" description="C3H1-type" evidence="12">
    <location>
        <begin position="1133"/>
        <end position="1160"/>
    </location>
</feature>
<dbReference type="GO" id="GO:0008270">
    <property type="term" value="F:zinc ion binding"/>
    <property type="evidence" value="ECO:0007669"/>
    <property type="project" value="UniProtKB-KW"/>
</dbReference>
<evidence type="ECO:0000256" key="5">
    <source>
        <dbReference type="ARBA" id="ARBA00022771"/>
    </source>
</evidence>
<keyword evidence="1" id="KW-0723">Serine/threonine-protein kinase</keyword>
<dbReference type="SMART" id="SM00356">
    <property type="entry name" value="ZnF_C3H1"/>
    <property type="match status" value="1"/>
</dbReference>
<keyword evidence="7 9" id="KW-0862">Zinc</keyword>
<dbReference type="GO" id="GO:0005524">
    <property type="term" value="F:ATP binding"/>
    <property type="evidence" value="ECO:0007669"/>
    <property type="project" value="UniProtKB-KW"/>
</dbReference>
<comment type="caution">
    <text evidence="13">The sequence shown here is derived from an EMBL/GenBank/DDBJ whole genome shotgun (WGS) entry which is preliminary data.</text>
</comment>
<dbReference type="InterPro" id="IPR000719">
    <property type="entry name" value="Prot_kinase_dom"/>
</dbReference>
<feature type="compositionally biased region" description="Basic residues" evidence="10">
    <location>
        <begin position="1111"/>
        <end position="1123"/>
    </location>
</feature>
<evidence type="ECO:0000313" key="13">
    <source>
        <dbReference type="EMBL" id="OLP79137.1"/>
    </source>
</evidence>
<feature type="region of interest" description="Disordered" evidence="10">
    <location>
        <begin position="1968"/>
        <end position="1994"/>
    </location>
</feature>
<dbReference type="Pfam" id="PF00642">
    <property type="entry name" value="zf-CCCH"/>
    <property type="match status" value="1"/>
</dbReference>
<name>A0A1Q9C8E3_SYMMI</name>
<dbReference type="SUPFAM" id="SSF90229">
    <property type="entry name" value="CCCH zinc finger"/>
    <property type="match status" value="1"/>
</dbReference>
<evidence type="ECO:0000313" key="14">
    <source>
        <dbReference type="Proteomes" id="UP000186817"/>
    </source>
</evidence>
<dbReference type="PROSITE" id="PS50011">
    <property type="entry name" value="PROTEIN_KINASE_DOM"/>
    <property type="match status" value="1"/>
</dbReference>
<dbReference type="EMBL" id="LSRX01001521">
    <property type="protein sequence ID" value="OLP79137.1"/>
    <property type="molecule type" value="Genomic_DNA"/>
</dbReference>
<dbReference type="InterPro" id="IPR050205">
    <property type="entry name" value="CDPK_Ser/Thr_kinases"/>
</dbReference>
<feature type="compositionally biased region" description="Polar residues" evidence="10">
    <location>
        <begin position="1145"/>
        <end position="1154"/>
    </location>
</feature>
<evidence type="ECO:0000256" key="6">
    <source>
        <dbReference type="ARBA" id="ARBA00022777"/>
    </source>
</evidence>
<keyword evidence="2" id="KW-0808">Transferase</keyword>
<feature type="region of interest" description="Disordered" evidence="10">
    <location>
        <begin position="1806"/>
        <end position="1829"/>
    </location>
</feature>
<dbReference type="InterPro" id="IPR000571">
    <property type="entry name" value="Znf_CCCH"/>
</dbReference>
<feature type="compositionally biased region" description="Polar residues" evidence="10">
    <location>
        <begin position="1096"/>
        <end position="1106"/>
    </location>
</feature>